<feature type="compositionally biased region" description="Gly residues" evidence="1">
    <location>
        <begin position="263"/>
        <end position="282"/>
    </location>
</feature>
<organism evidence="2">
    <name type="scientific">Auxenochlorella protothecoides</name>
    <name type="common">Green microalga</name>
    <name type="synonym">Chlorella protothecoides</name>
    <dbReference type="NCBI Taxonomy" id="3075"/>
    <lineage>
        <taxon>Eukaryota</taxon>
        <taxon>Viridiplantae</taxon>
        <taxon>Chlorophyta</taxon>
        <taxon>core chlorophytes</taxon>
        <taxon>Trebouxiophyceae</taxon>
        <taxon>Chlorellales</taxon>
        <taxon>Chlorellaceae</taxon>
        <taxon>Auxenochlorella</taxon>
    </lineage>
</organism>
<protein>
    <submittedName>
        <fullName evidence="2">Uncharacterized protein</fullName>
    </submittedName>
</protein>
<accession>A0A1D2ABD7</accession>
<feature type="compositionally biased region" description="Basic residues" evidence="1">
    <location>
        <begin position="356"/>
        <end position="365"/>
    </location>
</feature>
<reference evidence="2" key="1">
    <citation type="submission" date="2015-08" db="EMBL/GenBank/DDBJ databases">
        <authorList>
            <person name="Babu N.S."/>
            <person name="Beckwith C.J."/>
            <person name="Beseler K.G."/>
            <person name="Brison A."/>
            <person name="Carone J.V."/>
            <person name="Caskin T.P."/>
            <person name="Diamond M."/>
            <person name="Durham M.E."/>
            <person name="Foxe J.M."/>
            <person name="Go M."/>
            <person name="Henderson B.A."/>
            <person name="Jones I.B."/>
            <person name="McGettigan J.A."/>
            <person name="Micheletti S.J."/>
            <person name="Nasrallah M.E."/>
            <person name="Ortiz D."/>
            <person name="Piller C.R."/>
            <person name="Privatt S.R."/>
            <person name="Schneider S.L."/>
            <person name="Sharp S."/>
            <person name="Smith T.C."/>
            <person name="Stanton J.D."/>
            <person name="Ullery H.E."/>
            <person name="Wilson R.J."/>
            <person name="Serrano M.G."/>
            <person name="Buck G."/>
            <person name="Lee V."/>
            <person name="Wang Y."/>
            <person name="Carvalho R."/>
            <person name="Voegtly L."/>
            <person name="Shi R."/>
            <person name="Duckworth R."/>
            <person name="Johnson A."/>
            <person name="Loviza R."/>
            <person name="Walstead R."/>
            <person name="Shah Z."/>
            <person name="Kiflezghi M."/>
            <person name="Wade K."/>
            <person name="Ball S.L."/>
            <person name="Bradley K.W."/>
            <person name="Asai D.J."/>
            <person name="Bowman C.A."/>
            <person name="Russell D.A."/>
            <person name="Pope W.H."/>
            <person name="Jacobs-Sera D."/>
            <person name="Hendrix R.W."/>
            <person name="Hatfull G.F."/>
        </authorList>
    </citation>
    <scope>NUCLEOTIDE SEQUENCE</scope>
</reference>
<name>A0A1D2ABD7_AUXPR</name>
<dbReference type="EMBL" id="GDKF01002086">
    <property type="protein sequence ID" value="JAT76536.1"/>
    <property type="molecule type" value="Transcribed_RNA"/>
</dbReference>
<feature type="non-terminal residue" evidence="2">
    <location>
        <position position="1"/>
    </location>
</feature>
<gene>
    <name evidence="2" type="ORF">g.13842</name>
</gene>
<feature type="region of interest" description="Disordered" evidence="1">
    <location>
        <begin position="125"/>
        <end position="365"/>
    </location>
</feature>
<evidence type="ECO:0000256" key="1">
    <source>
        <dbReference type="SAM" id="MobiDB-lite"/>
    </source>
</evidence>
<dbReference type="AlphaFoldDB" id="A0A1D2ABD7"/>
<evidence type="ECO:0000313" key="2">
    <source>
        <dbReference type="EMBL" id="JAT76536.1"/>
    </source>
</evidence>
<feature type="compositionally biased region" description="Low complexity" evidence="1">
    <location>
        <begin position="152"/>
        <end position="178"/>
    </location>
</feature>
<feature type="compositionally biased region" description="Low complexity" evidence="1">
    <location>
        <begin position="283"/>
        <end position="292"/>
    </location>
</feature>
<sequence>RSTLQQPNDISQSHYHSHLIAICSLMVSVASCVNGRALSSHSMGCAPLRRAPTLRPRSIRSRAHANIACHYLADGRAAAGVLAAAILASSNAAMAQGADAGSDPPLVSQLGSTLSDAAKRYEAAVAKAPSVPKGTRRDFPAPSLPFGLFGRGDAPAPQQATQGTPAPAGPSATTPPADAEAEGPDPPREQPAPAAPSTPSLPLAGKGAGPQSPPAPKRAEHEEWMPASPGSGLMAFDQGPQQGGGAQAVDQQPRPSGVLEVGADGGLAGRGSQGSGDAGASGAGAAPAARSPAAREEDASPAGNSFFSFGGGRSQPAPKAPLVPARPALTEVPAATAKLQGMDTTAGPASQAQKQSAKRRGILPL</sequence>
<proteinExistence type="predicted"/>